<dbReference type="EMBL" id="JABDTM020027241">
    <property type="protein sequence ID" value="KAH0810825.1"/>
    <property type="molecule type" value="Genomic_DNA"/>
</dbReference>
<evidence type="ECO:0000256" key="11">
    <source>
        <dbReference type="ARBA" id="ARBA00023242"/>
    </source>
</evidence>
<evidence type="ECO:0000256" key="5">
    <source>
        <dbReference type="ARBA" id="ARBA00022723"/>
    </source>
</evidence>
<dbReference type="Gene3D" id="6.10.140.1740">
    <property type="match status" value="1"/>
</dbReference>
<dbReference type="PROSITE" id="PS50016">
    <property type="entry name" value="ZF_PHD_2"/>
    <property type="match status" value="1"/>
</dbReference>
<evidence type="ECO:0000256" key="10">
    <source>
        <dbReference type="ARBA" id="ARBA00022853"/>
    </source>
</evidence>
<dbReference type="GO" id="GO:0005634">
    <property type="term" value="C:nucleus"/>
    <property type="evidence" value="ECO:0007669"/>
    <property type="project" value="UniProtKB-SubCell"/>
</dbReference>
<comment type="similarity">
    <text evidence="2">Belongs to the DDI1 family.</text>
</comment>
<keyword evidence="10 13" id="KW-0156">Chromatin regulator</keyword>
<dbReference type="PANTHER" id="PTHR15397:SF3">
    <property type="entry name" value="DNA DAMAGE INDUCIBLE 1 HOMOLOG 2"/>
    <property type="match status" value="1"/>
</dbReference>
<dbReference type="InterPro" id="IPR019786">
    <property type="entry name" value="Zinc_finger_PHD-type_CS"/>
</dbReference>
<dbReference type="FunFam" id="2.40.70.10:FF:000005">
    <property type="entry name" value="DNA damage inducible 1 homolog 2"/>
    <property type="match status" value="1"/>
</dbReference>
<feature type="compositionally biased region" description="Basic residues" evidence="14">
    <location>
        <begin position="548"/>
        <end position="565"/>
    </location>
</feature>
<dbReference type="InterPro" id="IPR021109">
    <property type="entry name" value="Peptidase_aspartic_dom_sf"/>
</dbReference>
<dbReference type="InterPro" id="IPR029071">
    <property type="entry name" value="Ubiquitin-like_domsf"/>
</dbReference>
<keyword evidence="4" id="KW-0645">Protease</keyword>
<accession>A0A8J6H9Z7</accession>
<evidence type="ECO:0000256" key="1">
    <source>
        <dbReference type="ARBA" id="ARBA00004123"/>
    </source>
</evidence>
<organism evidence="18 19">
    <name type="scientific">Tenebrio molitor</name>
    <name type="common">Yellow mealworm beetle</name>
    <dbReference type="NCBI Taxonomy" id="7067"/>
    <lineage>
        <taxon>Eukaryota</taxon>
        <taxon>Metazoa</taxon>
        <taxon>Ecdysozoa</taxon>
        <taxon>Arthropoda</taxon>
        <taxon>Hexapoda</taxon>
        <taxon>Insecta</taxon>
        <taxon>Pterygota</taxon>
        <taxon>Neoptera</taxon>
        <taxon>Endopterygota</taxon>
        <taxon>Coleoptera</taxon>
        <taxon>Polyphaga</taxon>
        <taxon>Cucujiformia</taxon>
        <taxon>Tenebrionidae</taxon>
        <taxon>Tenebrio</taxon>
    </lineage>
</organism>
<dbReference type="PROSITE" id="PS50053">
    <property type="entry name" value="UBIQUITIN_2"/>
    <property type="match status" value="1"/>
</dbReference>
<dbReference type="CDD" id="cd05479">
    <property type="entry name" value="RP_DDI"/>
    <property type="match status" value="1"/>
</dbReference>
<reference evidence="18" key="1">
    <citation type="journal article" date="2020" name="J Insects Food Feed">
        <title>The yellow mealworm (Tenebrio molitor) genome: a resource for the emerging insects as food and feed industry.</title>
        <authorList>
            <person name="Eriksson T."/>
            <person name="Andere A."/>
            <person name="Kelstrup H."/>
            <person name="Emery V."/>
            <person name="Picard C."/>
        </authorList>
    </citation>
    <scope>NUCLEOTIDE SEQUENCE</scope>
    <source>
        <strain evidence="18">Stoneville</strain>
        <tissue evidence="18">Whole head</tissue>
    </source>
</reference>
<dbReference type="Proteomes" id="UP000719412">
    <property type="component" value="Unassembled WGS sequence"/>
</dbReference>
<feature type="domain" description="PHD-type" evidence="15">
    <location>
        <begin position="632"/>
        <end position="681"/>
    </location>
</feature>
<dbReference type="Gene3D" id="2.40.70.10">
    <property type="entry name" value="Acid Proteases"/>
    <property type="match status" value="1"/>
</dbReference>
<dbReference type="Gene3D" id="3.30.40.10">
    <property type="entry name" value="Zinc/RING finger domain, C3HC4 (zinc finger)"/>
    <property type="match status" value="1"/>
</dbReference>
<sequence length="685" mass="75996">MKVTVTTLTDFIFVLDVSEDLELENFKAFCEVETGFPATEIVIAFNGMPLMDNKKSLKAYGIRDGDAVILQHMLHAGSSQSSFEQVPGSGIPSLDFSGIQIPTAARGSRVSPGRPSEDDPVLIRDMFLANPDQLALLKQNNPRLADALLSGNIDTFASVLREQVQARQEREQQRLRMLNADPFDTEAQRLIAEEIRQKNIEANMEAAMEYNPESFGTVVMLYINCRVNGYPVRAFIDSGAQTTIMSSNCAERCNIMRLVDTRWAGIAKGVGVQKIIGRIHMVQIQIESDYLTTSFSVLENQPMDMLLGLDMLKRHQCCIDLRANVLRIGTTGTETKFLAETDLPECARLSTNSEEDVITRSIKESEDRQLQEALRNSQLSNPGGGMGEGSKSSTTSNTQVLPSDKFSEGDVKEIAGLGFAREQVISELRRFNGLEHLPIELQRNFTLMRDLDSRAQGLMQNIDSLADNYLRNQKTVTPDDKKEQLDKIQSLFNKAKEYGDDKVQLAIQTYELVDKHIRRLDNDLARFESEIQDKALNSRNQDEPSVGKKGRKKTKDGKTEKKKRPGNSSEEDSAGTNRGSKKKKQKGTGSTGNTGSNTGSGAKTASVSVLPGLAGIAHPSDVLDMPVDPNEPTYCLCHQVSYGEMIGCDNPDCPIEWFHFACVGLTTKPKGKWYCPKCTQDRKKK</sequence>
<keyword evidence="9 13" id="KW-0862">Zinc</keyword>
<dbReference type="InterPro" id="IPR033882">
    <property type="entry name" value="DDI1_N"/>
</dbReference>
<comment type="subcellular location">
    <subcellularLocation>
        <location evidence="1 13">Nucleus</location>
    </subcellularLocation>
</comment>
<dbReference type="PROSITE" id="PS50175">
    <property type="entry name" value="ASP_PROT_RETROV"/>
    <property type="match status" value="1"/>
</dbReference>
<feature type="region of interest" description="Disordered" evidence="14">
    <location>
        <begin position="375"/>
        <end position="405"/>
    </location>
</feature>
<keyword evidence="6" id="KW-0064">Aspartyl protease</keyword>
<evidence type="ECO:0000256" key="2">
    <source>
        <dbReference type="ARBA" id="ARBA00009136"/>
    </source>
</evidence>
<dbReference type="GO" id="GO:0006325">
    <property type="term" value="P:chromatin organization"/>
    <property type="evidence" value="ECO:0007669"/>
    <property type="project" value="UniProtKB-KW"/>
</dbReference>
<keyword evidence="7 12" id="KW-0863">Zinc-finger</keyword>
<dbReference type="Pfam" id="PF00240">
    <property type="entry name" value="ubiquitin"/>
    <property type="match status" value="1"/>
</dbReference>
<feature type="compositionally biased region" description="Polar residues" evidence="14">
    <location>
        <begin position="390"/>
        <end position="401"/>
    </location>
</feature>
<comment type="caution">
    <text evidence="18">The sequence shown here is derived from an EMBL/GenBank/DDBJ whole genome shotgun (WGS) entry which is preliminary data.</text>
</comment>
<dbReference type="InterPro" id="IPR019787">
    <property type="entry name" value="Znf_PHD-finger"/>
</dbReference>
<name>A0A8J6H9Z7_TENMO</name>
<dbReference type="CDD" id="cd01796">
    <property type="entry name" value="Ubl_Ddi1_like"/>
    <property type="match status" value="1"/>
</dbReference>
<dbReference type="Pfam" id="PF09668">
    <property type="entry name" value="Asp_protease"/>
    <property type="match status" value="1"/>
</dbReference>
<evidence type="ECO:0000256" key="9">
    <source>
        <dbReference type="ARBA" id="ARBA00022833"/>
    </source>
</evidence>
<proteinExistence type="inferred from homology"/>
<evidence type="ECO:0000256" key="6">
    <source>
        <dbReference type="ARBA" id="ARBA00022750"/>
    </source>
</evidence>
<dbReference type="SMART" id="SM00213">
    <property type="entry name" value="UBQ"/>
    <property type="match status" value="1"/>
</dbReference>
<comment type="function">
    <text evidence="13">Component of an histone acetyltransferase complex.</text>
</comment>
<evidence type="ECO:0000256" key="8">
    <source>
        <dbReference type="ARBA" id="ARBA00022801"/>
    </source>
</evidence>
<dbReference type="Pfam" id="PF12998">
    <property type="entry name" value="ING"/>
    <property type="match status" value="1"/>
</dbReference>
<feature type="domain" description="Peptidase A2" evidence="17">
    <location>
        <begin position="232"/>
        <end position="311"/>
    </location>
</feature>
<dbReference type="GO" id="GO:0004190">
    <property type="term" value="F:aspartic-type endopeptidase activity"/>
    <property type="evidence" value="ECO:0007669"/>
    <property type="project" value="UniProtKB-KW"/>
</dbReference>
<keyword evidence="5 13" id="KW-0479">Metal-binding</keyword>
<dbReference type="Pfam" id="PF24669">
    <property type="entry name" value="Ddi2_HDD"/>
    <property type="match status" value="1"/>
</dbReference>
<evidence type="ECO:0000313" key="18">
    <source>
        <dbReference type="EMBL" id="KAH0810825.1"/>
    </source>
</evidence>
<dbReference type="InterPro" id="IPR000626">
    <property type="entry name" value="Ubiquitin-like_dom"/>
</dbReference>
<dbReference type="Gene3D" id="3.10.20.90">
    <property type="entry name" value="Phosphatidylinositol 3-kinase Catalytic Subunit, Chain A, domain 1"/>
    <property type="match status" value="1"/>
</dbReference>
<dbReference type="FunFam" id="3.30.40.10:FF:000016">
    <property type="entry name" value="Inhibitor of growth protein"/>
    <property type="match status" value="1"/>
</dbReference>
<evidence type="ECO:0000259" key="16">
    <source>
        <dbReference type="PROSITE" id="PS50053"/>
    </source>
</evidence>
<feature type="compositionally biased region" description="Low complexity" evidence="14">
    <location>
        <begin position="587"/>
        <end position="603"/>
    </location>
</feature>
<comment type="similarity">
    <text evidence="3 13">Belongs to the ING family.</text>
</comment>
<reference evidence="18" key="2">
    <citation type="submission" date="2021-08" db="EMBL/GenBank/DDBJ databases">
        <authorList>
            <person name="Eriksson T."/>
        </authorList>
    </citation>
    <scope>NUCLEOTIDE SEQUENCE</scope>
    <source>
        <strain evidence="18">Stoneville</strain>
        <tissue evidence="18">Whole head</tissue>
    </source>
</reference>
<protein>
    <recommendedName>
        <fullName evidence="13">Inhibitor of growth protein</fullName>
    </recommendedName>
</protein>
<dbReference type="AlphaFoldDB" id="A0A8J6H9Z7"/>
<keyword evidence="19" id="KW-1185">Reference proteome</keyword>
<dbReference type="PANTHER" id="PTHR15397">
    <property type="entry name" value="SODIUM-GLUCOSE COTRANSPORTER REGULATORY PROTEIN -RELATED"/>
    <property type="match status" value="1"/>
</dbReference>
<keyword evidence="8" id="KW-0378">Hydrolase</keyword>
<dbReference type="SUPFAM" id="SSF57903">
    <property type="entry name" value="FYVE/PHD zinc finger"/>
    <property type="match status" value="1"/>
</dbReference>
<feature type="region of interest" description="Disordered" evidence="14">
    <location>
        <begin position="535"/>
        <end position="603"/>
    </location>
</feature>
<evidence type="ECO:0000256" key="4">
    <source>
        <dbReference type="ARBA" id="ARBA00022670"/>
    </source>
</evidence>
<dbReference type="InterPro" id="IPR024610">
    <property type="entry name" value="ING_N_histone-binding"/>
</dbReference>
<comment type="domain">
    <text evidence="13">The PHD-type zinc finger mediates the binding to H3K4me3.</text>
</comment>
<evidence type="ECO:0000256" key="12">
    <source>
        <dbReference type="PROSITE-ProRule" id="PRU00146"/>
    </source>
</evidence>
<dbReference type="SUPFAM" id="SSF50630">
    <property type="entry name" value="Acid proteases"/>
    <property type="match status" value="1"/>
</dbReference>
<dbReference type="InterPro" id="IPR057273">
    <property type="entry name" value="Ddi1/2_HDD"/>
</dbReference>
<dbReference type="InterPro" id="IPR011011">
    <property type="entry name" value="Znf_FYVE_PHD"/>
</dbReference>
<comment type="subunit">
    <text evidence="13">Component of an histone acetyltransferase complex. Interacts with H3K4me3 and to a lesser extent with H3K4me2.</text>
</comment>
<dbReference type="SUPFAM" id="SSF54236">
    <property type="entry name" value="Ubiquitin-like"/>
    <property type="match status" value="1"/>
</dbReference>
<dbReference type="GO" id="GO:0008270">
    <property type="term" value="F:zinc ion binding"/>
    <property type="evidence" value="ECO:0007669"/>
    <property type="project" value="UniProtKB-KW"/>
</dbReference>
<evidence type="ECO:0000259" key="15">
    <source>
        <dbReference type="PROSITE" id="PS50016"/>
    </source>
</evidence>
<evidence type="ECO:0000256" key="7">
    <source>
        <dbReference type="ARBA" id="ARBA00022771"/>
    </source>
</evidence>
<feature type="domain" description="Ubiquitin-like" evidence="16">
    <location>
        <begin position="1"/>
        <end position="77"/>
    </location>
</feature>
<evidence type="ECO:0000259" key="17">
    <source>
        <dbReference type="PROSITE" id="PS50175"/>
    </source>
</evidence>
<dbReference type="InterPro" id="IPR001965">
    <property type="entry name" value="Znf_PHD"/>
</dbReference>
<evidence type="ECO:0000256" key="13">
    <source>
        <dbReference type="RuleBase" id="RU361213"/>
    </source>
</evidence>
<dbReference type="SMART" id="SM01408">
    <property type="entry name" value="ING"/>
    <property type="match status" value="1"/>
</dbReference>
<dbReference type="CDD" id="cd16859">
    <property type="entry name" value="ING_ING4_5"/>
    <property type="match status" value="1"/>
</dbReference>
<dbReference type="PROSITE" id="PS01359">
    <property type="entry name" value="ZF_PHD_1"/>
    <property type="match status" value="1"/>
</dbReference>
<evidence type="ECO:0000256" key="14">
    <source>
        <dbReference type="SAM" id="MobiDB-lite"/>
    </source>
</evidence>
<dbReference type="InterPro" id="IPR013083">
    <property type="entry name" value="Znf_RING/FYVE/PHD"/>
</dbReference>
<dbReference type="InterPro" id="IPR001995">
    <property type="entry name" value="Peptidase_A2_cat"/>
</dbReference>
<keyword evidence="11 13" id="KW-0539">Nucleus</keyword>
<dbReference type="GO" id="GO:0006508">
    <property type="term" value="P:proteolysis"/>
    <property type="evidence" value="ECO:0007669"/>
    <property type="project" value="UniProtKB-KW"/>
</dbReference>
<dbReference type="InterPro" id="IPR019103">
    <property type="entry name" value="Peptidase_aspartic_DDI1-type"/>
</dbReference>
<evidence type="ECO:0000256" key="3">
    <source>
        <dbReference type="ARBA" id="ARBA00010210"/>
    </source>
</evidence>
<gene>
    <name evidence="18" type="ORF">GEV33_011967</name>
</gene>
<evidence type="ECO:0000313" key="19">
    <source>
        <dbReference type="Proteomes" id="UP000719412"/>
    </source>
</evidence>
<dbReference type="CDD" id="cd15586">
    <property type="entry name" value="PHD_ING4_5"/>
    <property type="match status" value="1"/>
</dbReference>
<dbReference type="SMART" id="SM00249">
    <property type="entry name" value="PHD"/>
    <property type="match status" value="1"/>
</dbReference>